<reference evidence="2 3" key="1">
    <citation type="submission" date="2019-08" db="EMBL/GenBank/DDBJ databases">
        <title>Deep-cultivation of Planctomycetes and their phenomic and genomic characterization uncovers novel biology.</title>
        <authorList>
            <person name="Wiegand S."/>
            <person name="Jogler M."/>
            <person name="Boedeker C."/>
            <person name="Pinto D."/>
            <person name="Vollmers J."/>
            <person name="Rivas-Marin E."/>
            <person name="Kohn T."/>
            <person name="Peeters S.H."/>
            <person name="Heuer A."/>
            <person name="Rast P."/>
            <person name="Oberbeckmann S."/>
            <person name="Bunk B."/>
            <person name="Jeske O."/>
            <person name="Meyerdierks A."/>
            <person name="Storesund J.E."/>
            <person name="Kallscheuer N."/>
            <person name="Luecker S."/>
            <person name="Lage O.M."/>
            <person name="Pohl T."/>
            <person name="Merkel B.J."/>
            <person name="Hornburger P."/>
            <person name="Mueller R.-W."/>
            <person name="Bruemmer F."/>
            <person name="Labrenz M."/>
            <person name="Spormann A.M."/>
            <person name="Op den Camp H."/>
            <person name="Overmann J."/>
            <person name="Amann R."/>
            <person name="Jetten M.S.M."/>
            <person name="Mascher T."/>
            <person name="Medema M.H."/>
            <person name="Devos D.P."/>
            <person name="Kaster A.-K."/>
            <person name="Ovreas L."/>
            <person name="Rohde M."/>
            <person name="Galperin M.Y."/>
            <person name="Jogler C."/>
        </authorList>
    </citation>
    <scope>NUCLEOTIDE SEQUENCE [LARGE SCALE GENOMIC DNA]</scope>
    <source>
        <strain evidence="2 3">FC18</strain>
    </source>
</reference>
<dbReference type="Gene3D" id="2.60.40.3710">
    <property type="match status" value="1"/>
</dbReference>
<accession>A0A5B9PCP0</accession>
<protein>
    <recommendedName>
        <fullName evidence="4">Ig-like domain-containing protein</fullName>
    </recommendedName>
</protein>
<dbReference type="KEGG" id="mff:MFFC18_27150"/>
<proteinExistence type="predicted"/>
<dbReference type="AlphaFoldDB" id="A0A5B9PCP0"/>
<keyword evidence="1" id="KW-1133">Transmembrane helix</keyword>
<keyword evidence="1" id="KW-0812">Transmembrane</keyword>
<keyword evidence="3" id="KW-1185">Reference proteome</keyword>
<dbReference type="OrthoDB" id="246488at2"/>
<dbReference type="Proteomes" id="UP000322214">
    <property type="component" value="Chromosome"/>
</dbReference>
<evidence type="ECO:0000313" key="2">
    <source>
        <dbReference type="EMBL" id="QEG22830.1"/>
    </source>
</evidence>
<name>A0A5B9PCP0_9BACT</name>
<organism evidence="2 3">
    <name type="scientific">Mariniblastus fucicola</name>
    <dbReference type="NCBI Taxonomy" id="980251"/>
    <lineage>
        <taxon>Bacteria</taxon>
        <taxon>Pseudomonadati</taxon>
        <taxon>Planctomycetota</taxon>
        <taxon>Planctomycetia</taxon>
        <taxon>Pirellulales</taxon>
        <taxon>Pirellulaceae</taxon>
        <taxon>Mariniblastus</taxon>
    </lineage>
</organism>
<dbReference type="EMBL" id="CP042912">
    <property type="protein sequence ID" value="QEG22830.1"/>
    <property type="molecule type" value="Genomic_DNA"/>
</dbReference>
<dbReference type="RefSeq" id="WP_075084299.1">
    <property type="nucleotide sequence ID" value="NZ_CP042912.1"/>
</dbReference>
<sequence>MIRLGSRLENRTTTLRSRALFSLLRPGVLVVVALVFISMAGLSAQAACAVQETEKIAVRAVELDGGYVFEVSNVANVDVVEVHAWLSQANVNVDPPMLGSTSRDGDFVWFKPRFPLRAGTKFNVSVSADPKLKPLFFTVETPSKDQDRAKITAVYPSSDVVPENTLKFYVEFSTPMRKGDVYDFIQLREVDGAEIELPFLEIEQELWSRDSKRLTLLLDPGRIKRGLKPREEMGPIFESGKSYELVIDGAWPNADGLTLGETHVKQFRATDEDKTQPDPEHWKVTTPAVGSVEPLVVRFQEPLDHSMLQRALQVYDEKGKRIAGTVLVTDEEQQWRFVPETDWQTGDYRVSVDINLEDNAGNSIGRQFDVDVFEQTEQTSTATLELKFQL</sequence>
<evidence type="ECO:0000313" key="3">
    <source>
        <dbReference type="Proteomes" id="UP000322214"/>
    </source>
</evidence>
<gene>
    <name evidence="2" type="ORF">MFFC18_27150</name>
</gene>
<feature type="transmembrane region" description="Helical" evidence="1">
    <location>
        <begin position="20"/>
        <end position="42"/>
    </location>
</feature>
<evidence type="ECO:0000256" key="1">
    <source>
        <dbReference type="SAM" id="Phobius"/>
    </source>
</evidence>
<dbReference type="STRING" id="980251.GCA_001642875_01504"/>
<evidence type="ECO:0008006" key="4">
    <source>
        <dbReference type="Google" id="ProtNLM"/>
    </source>
</evidence>
<keyword evidence="1" id="KW-0472">Membrane</keyword>